<evidence type="ECO:0000313" key="1">
    <source>
        <dbReference type="EMBL" id="KAJ4721729.1"/>
    </source>
</evidence>
<comment type="caution">
    <text evidence="1">The sequence shown here is derived from an EMBL/GenBank/DDBJ whole genome shotgun (WGS) entry which is preliminary data.</text>
</comment>
<name>A0ACC1YEY4_MELAZ</name>
<dbReference type="Proteomes" id="UP001164539">
    <property type="component" value="Chromosome 4"/>
</dbReference>
<accession>A0ACC1YEY4</accession>
<sequence>MNNPSLLSTPTSNTRPFLSSPFLNPAPLCLTPHSLPKRRRFKVSFPRNCSASTSTATTSSDIWGPRKELVGIEPVVDKLSPPVRLATSAVIIAGAMFAGFNLGSTFGRSRNVAIGGAAVLGAAGGAMAYAMNAAVPEVAAKRLHDYVADCDDPGAVKKEDIEAIAKKYGVSKQDEEFNAELSNIYCRFVTSVLPPEGEDLKGDEVDKIVKFKSALGIEDPDAAAMHLEIGRRIFRQRLEVGDRDGDIEHRRAFQKLIYVSTLVFGEASSFLLPWKRVFKVTDSQVEIAIRDNAKRLYASKLKSVGRDVDAEKLVGLREVQLLYRLSDELAADLFREHTRKLVEGNIVTALSLLKSRTRTVKGVTQVVEELDKVLAFNNLLISLKENPDADRFARGVGPVSLVGGDFDGDRKIDDLKLLYRAYVTDSLSGGRMEENKLAALNQLRNIFGLGKREAEAITLDVTSKVYRKRLSQAVSGGDLETADSKAAFLQNLCEELHFDPQKASEIHEEIYRQKLQQCVTDGELSEEDVAALLRLRVMLCIPQQTVEAAHSDICGSLFEKVVKDAISSGVDGYDAEIKKAVRKAAHGLRLTRDAAMSIASKAVRRIFMNYIKRSRAAENRTEAAKELKKMIAFNTLVVTELVIDIKGESSDNSQEEPIKEEEKKIDEDEEEWESLQTLRKIKPSKELAEKMGKPGQTEITLKDDLPDRDRSDLYKTYLLYCLTGEVTRIPFGAQITTKKDDSEYVLLSQLGGILGLTTKEIVDVHRGLAEQAFRQQAEVILADGQLTKARVEQLNEVQKKVGLPSEYAQKIIKNITTTKMAAAIETAVSQGKLNIKQIRELKEASVDLDNMISESLRENLFKKTVDEMFSSGTGEFDEEEVYEKIPSDLNINAEKSRRVVHELARNRLSNSLIQAVALLRQKNRQGVVSSLNDLLACDKAVPSEPLSWDVPDELADLFGIYMKSEPAPEKLSRLQYLLGINDSTAAALQEMGDALLSVGAEEEKFAF</sequence>
<dbReference type="EMBL" id="CM051397">
    <property type="protein sequence ID" value="KAJ4721729.1"/>
    <property type="molecule type" value="Genomic_DNA"/>
</dbReference>
<proteinExistence type="predicted"/>
<keyword evidence="2" id="KW-1185">Reference proteome</keyword>
<organism evidence="1 2">
    <name type="scientific">Melia azedarach</name>
    <name type="common">Chinaberry tree</name>
    <dbReference type="NCBI Taxonomy" id="155640"/>
    <lineage>
        <taxon>Eukaryota</taxon>
        <taxon>Viridiplantae</taxon>
        <taxon>Streptophyta</taxon>
        <taxon>Embryophyta</taxon>
        <taxon>Tracheophyta</taxon>
        <taxon>Spermatophyta</taxon>
        <taxon>Magnoliopsida</taxon>
        <taxon>eudicotyledons</taxon>
        <taxon>Gunneridae</taxon>
        <taxon>Pentapetalae</taxon>
        <taxon>rosids</taxon>
        <taxon>malvids</taxon>
        <taxon>Sapindales</taxon>
        <taxon>Meliaceae</taxon>
        <taxon>Melia</taxon>
    </lineage>
</organism>
<evidence type="ECO:0000313" key="2">
    <source>
        <dbReference type="Proteomes" id="UP001164539"/>
    </source>
</evidence>
<gene>
    <name evidence="1" type="ORF">OWV82_009383</name>
</gene>
<reference evidence="1 2" key="1">
    <citation type="journal article" date="2023" name="Science">
        <title>Complex scaffold remodeling in plant triterpene biosynthesis.</title>
        <authorList>
            <person name="De La Pena R."/>
            <person name="Hodgson H."/>
            <person name="Liu J.C."/>
            <person name="Stephenson M.J."/>
            <person name="Martin A.C."/>
            <person name="Owen C."/>
            <person name="Harkess A."/>
            <person name="Leebens-Mack J."/>
            <person name="Jimenez L.E."/>
            <person name="Osbourn A."/>
            <person name="Sattely E.S."/>
        </authorList>
    </citation>
    <scope>NUCLEOTIDE SEQUENCE [LARGE SCALE GENOMIC DNA]</scope>
    <source>
        <strain evidence="2">cv. JPN11</strain>
        <tissue evidence="1">Leaf</tissue>
    </source>
</reference>
<protein>
    <submittedName>
        <fullName evidence="1">Uncharacterized protein</fullName>
    </submittedName>
</protein>